<keyword evidence="2" id="KW-1185">Reference proteome</keyword>
<accession>A0ABQ7AND9</accession>
<name>A0ABQ7AND9_BRACR</name>
<organism evidence="1 2">
    <name type="scientific">Brassica cretica</name>
    <name type="common">Mustard</name>
    <dbReference type="NCBI Taxonomy" id="69181"/>
    <lineage>
        <taxon>Eukaryota</taxon>
        <taxon>Viridiplantae</taxon>
        <taxon>Streptophyta</taxon>
        <taxon>Embryophyta</taxon>
        <taxon>Tracheophyta</taxon>
        <taxon>Spermatophyta</taxon>
        <taxon>Magnoliopsida</taxon>
        <taxon>eudicotyledons</taxon>
        <taxon>Gunneridae</taxon>
        <taxon>Pentapetalae</taxon>
        <taxon>rosids</taxon>
        <taxon>malvids</taxon>
        <taxon>Brassicales</taxon>
        <taxon>Brassicaceae</taxon>
        <taxon>Brassiceae</taxon>
        <taxon>Brassica</taxon>
    </lineage>
</organism>
<evidence type="ECO:0000313" key="2">
    <source>
        <dbReference type="Proteomes" id="UP000266723"/>
    </source>
</evidence>
<protein>
    <submittedName>
        <fullName evidence="1">Uncharacterized protein</fullName>
    </submittedName>
</protein>
<gene>
    <name evidence="1" type="ORF">DY000_02059752</name>
</gene>
<proteinExistence type="predicted"/>
<evidence type="ECO:0000313" key="1">
    <source>
        <dbReference type="EMBL" id="KAF3515667.1"/>
    </source>
</evidence>
<dbReference type="EMBL" id="QGKV02001556">
    <property type="protein sequence ID" value="KAF3515667.1"/>
    <property type="molecule type" value="Genomic_DNA"/>
</dbReference>
<sequence>MKWLRYMGASIEEQTRMHRFGSYPLIDVRDSSVFSFDESTEISARFHRKEPGGWMDYRHGTRRLDGLSSWNPEAGWTIVLEPIGWMDFRPRTRRLVGLSSWNPEAVWTIVLEPGGWMDYCPGTQRLVEILSRNPETLLGPRGVVRIRRFGIRRLTKGLEVVWELGGRFEPGGRFGPEGRFEPGGCSGPGGRLGTQRFLQTLRSYLGPGGTVLRLPRQDYSRYLFGFRILSLGSWPLSSSYAVFYFCRKSLKDLEGAGVGMDVGVGAGASLNREPGGRCPARGLDDISQPDIALVILLSQVLLRSGQCSNLGENKFPGDRPGSSRRFQFSLLGTRHDGETFDASVGINIGLPEPCLNLEESRFHRDRQGSNGYSQVICCPALEQEFLIPDSHCSDKRDLSSRRMTSVAHSHIFPGSEWHMARAWKRIIDLLLAYVPHDWISN</sequence>
<reference evidence="1 2" key="1">
    <citation type="journal article" date="2020" name="BMC Genomics">
        <title>Intraspecific diversification of the crop wild relative Brassica cretica Lam. using demographic model selection.</title>
        <authorList>
            <person name="Kioukis A."/>
            <person name="Michalopoulou V.A."/>
            <person name="Briers L."/>
            <person name="Pirintsos S."/>
            <person name="Studholme D.J."/>
            <person name="Pavlidis P."/>
            <person name="Sarris P.F."/>
        </authorList>
    </citation>
    <scope>NUCLEOTIDE SEQUENCE [LARGE SCALE GENOMIC DNA]</scope>
    <source>
        <strain evidence="2">cv. PFS-1207/04</strain>
    </source>
</reference>
<dbReference type="Proteomes" id="UP000266723">
    <property type="component" value="Unassembled WGS sequence"/>
</dbReference>
<comment type="caution">
    <text evidence="1">The sequence shown here is derived from an EMBL/GenBank/DDBJ whole genome shotgun (WGS) entry which is preliminary data.</text>
</comment>